<organism evidence="3 4">
    <name type="scientific">Coniochaeta pulveracea</name>
    <dbReference type="NCBI Taxonomy" id="177199"/>
    <lineage>
        <taxon>Eukaryota</taxon>
        <taxon>Fungi</taxon>
        <taxon>Dikarya</taxon>
        <taxon>Ascomycota</taxon>
        <taxon>Pezizomycotina</taxon>
        <taxon>Sordariomycetes</taxon>
        <taxon>Sordariomycetidae</taxon>
        <taxon>Coniochaetales</taxon>
        <taxon>Coniochaetaceae</taxon>
        <taxon>Coniochaeta</taxon>
    </lineage>
</organism>
<feature type="transmembrane region" description="Helical" evidence="2">
    <location>
        <begin position="174"/>
        <end position="197"/>
    </location>
</feature>
<keyword evidence="2" id="KW-0812">Transmembrane</keyword>
<feature type="compositionally biased region" description="Basic residues" evidence="1">
    <location>
        <begin position="15"/>
        <end position="37"/>
    </location>
</feature>
<protein>
    <submittedName>
        <fullName evidence="3">Uncharacterized protein</fullName>
    </submittedName>
</protein>
<dbReference type="AlphaFoldDB" id="A0A420YEF3"/>
<feature type="region of interest" description="Disordered" evidence="1">
    <location>
        <begin position="1"/>
        <end position="86"/>
    </location>
</feature>
<proteinExistence type="predicted"/>
<name>A0A420YEF3_9PEZI</name>
<evidence type="ECO:0000313" key="3">
    <source>
        <dbReference type="EMBL" id="RKU46167.1"/>
    </source>
</evidence>
<keyword evidence="2" id="KW-1133">Transmembrane helix</keyword>
<dbReference type="Proteomes" id="UP000275385">
    <property type="component" value="Unassembled WGS sequence"/>
</dbReference>
<dbReference type="EMBL" id="QVQW01000016">
    <property type="protein sequence ID" value="RKU46167.1"/>
    <property type="molecule type" value="Genomic_DNA"/>
</dbReference>
<sequence length="287" mass="32168">MGLLDDAASTLSGRSSHRPSSHKHKHRSSTVKHSRSHSKSDSDTRSRKHRRSSPSSRSNLSFPGLTSGFWGGGEDKHRREKRDRSRSRTRSFFGFGDWEDKDYKRRSRSGPSFFGLSGGDASTRSFFGFGERHHGGSSYYKRSPRPNFLHRTLRKLRRLLRDLVYYAKRHPMKVFMLVVMPLITGGFLTALLARFGLRLPREIEKMLGVAGKAASGDSIGLVGDAVRMASGGFGGAGVQETKVSVDRARRGGYEWERRRVERDVWPESGESDWGISGLVSGVGKMFM</sequence>
<keyword evidence="2" id="KW-0472">Membrane</keyword>
<evidence type="ECO:0000256" key="2">
    <source>
        <dbReference type="SAM" id="Phobius"/>
    </source>
</evidence>
<evidence type="ECO:0000256" key="1">
    <source>
        <dbReference type="SAM" id="MobiDB-lite"/>
    </source>
</evidence>
<comment type="caution">
    <text evidence="3">The sequence shown here is derived from an EMBL/GenBank/DDBJ whole genome shotgun (WGS) entry which is preliminary data.</text>
</comment>
<keyword evidence="4" id="KW-1185">Reference proteome</keyword>
<reference evidence="3 4" key="1">
    <citation type="submission" date="2018-08" db="EMBL/GenBank/DDBJ databases">
        <title>Draft genome of the lignicolous fungus Coniochaeta pulveracea.</title>
        <authorList>
            <person name="Borstlap C.J."/>
            <person name="De Witt R.N."/>
            <person name="Botha A."/>
            <person name="Volschenk H."/>
        </authorList>
    </citation>
    <scope>NUCLEOTIDE SEQUENCE [LARGE SCALE GENOMIC DNA]</scope>
    <source>
        <strain evidence="3 4">CAB683</strain>
    </source>
</reference>
<dbReference type="OrthoDB" id="5235322at2759"/>
<evidence type="ECO:0000313" key="4">
    <source>
        <dbReference type="Proteomes" id="UP000275385"/>
    </source>
</evidence>
<gene>
    <name evidence="3" type="ORF">DL546_008093</name>
</gene>
<accession>A0A420YEF3</accession>